<keyword evidence="3" id="KW-1185">Reference proteome</keyword>
<feature type="signal peptide" evidence="1">
    <location>
        <begin position="1"/>
        <end position="17"/>
    </location>
</feature>
<dbReference type="AlphaFoldDB" id="A0A165IRA2"/>
<evidence type="ECO:0000313" key="3">
    <source>
        <dbReference type="Proteomes" id="UP000076842"/>
    </source>
</evidence>
<keyword evidence="1" id="KW-0732">Signal</keyword>
<protein>
    <submittedName>
        <fullName evidence="2">Uncharacterized protein</fullName>
    </submittedName>
</protein>
<evidence type="ECO:0000313" key="2">
    <source>
        <dbReference type="EMBL" id="KZT60885.1"/>
    </source>
</evidence>
<feature type="chain" id="PRO_5007859432" evidence="1">
    <location>
        <begin position="18"/>
        <end position="171"/>
    </location>
</feature>
<dbReference type="EMBL" id="KV423927">
    <property type="protein sequence ID" value="KZT60885.1"/>
    <property type="molecule type" value="Genomic_DNA"/>
</dbReference>
<sequence length="171" mass="19931">MLQTALFINSLYLFVGPEDVDPRHDVDMSQVRFTWALYLHQTERSGHLSHWSRANDMLFGGYHKNFFLTGEFGGLLRIAQLEGSRLSDYVNFERNVLQSDILRNRLLFEDQEAWAQWTLTALRGEGFIGDSYEELLASAKQFGRELVAYKRQGVHDKPLPTKDYHRVYQAE</sequence>
<evidence type="ECO:0000256" key="1">
    <source>
        <dbReference type="SAM" id="SignalP"/>
    </source>
</evidence>
<organism evidence="2 3">
    <name type="scientific">Calocera cornea HHB12733</name>
    <dbReference type="NCBI Taxonomy" id="1353952"/>
    <lineage>
        <taxon>Eukaryota</taxon>
        <taxon>Fungi</taxon>
        <taxon>Dikarya</taxon>
        <taxon>Basidiomycota</taxon>
        <taxon>Agaricomycotina</taxon>
        <taxon>Dacrymycetes</taxon>
        <taxon>Dacrymycetales</taxon>
        <taxon>Dacrymycetaceae</taxon>
        <taxon>Calocera</taxon>
    </lineage>
</organism>
<gene>
    <name evidence="2" type="ORF">CALCODRAFT_553392</name>
</gene>
<name>A0A165IRA2_9BASI</name>
<reference evidence="2 3" key="1">
    <citation type="journal article" date="2016" name="Mol. Biol. Evol.">
        <title>Comparative Genomics of Early-Diverging Mushroom-Forming Fungi Provides Insights into the Origins of Lignocellulose Decay Capabilities.</title>
        <authorList>
            <person name="Nagy L.G."/>
            <person name="Riley R."/>
            <person name="Tritt A."/>
            <person name="Adam C."/>
            <person name="Daum C."/>
            <person name="Floudas D."/>
            <person name="Sun H."/>
            <person name="Yadav J.S."/>
            <person name="Pangilinan J."/>
            <person name="Larsson K.H."/>
            <person name="Matsuura K."/>
            <person name="Barry K."/>
            <person name="Labutti K."/>
            <person name="Kuo R."/>
            <person name="Ohm R.A."/>
            <person name="Bhattacharya S.S."/>
            <person name="Shirouzu T."/>
            <person name="Yoshinaga Y."/>
            <person name="Martin F.M."/>
            <person name="Grigoriev I.V."/>
            <person name="Hibbett D.S."/>
        </authorList>
    </citation>
    <scope>NUCLEOTIDE SEQUENCE [LARGE SCALE GENOMIC DNA]</scope>
    <source>
        <strain evidence="2 3">HHB12733</strain>
    </source>
</reference>
<dbReference type="InParanoid" id="A0A165IRA2"/>
<accession>A0A165IRA2</accession>
<dbReference type="Proteomes" id="UP000076842">
    <property type="component" value="Unassembled WGS sequence"/>
</dbReference>
<proteinExistence type="predicted"/>